<evidence type="ECO:0000313" key="2">
    <source>
        <dbReference type="EMBL" id="BBX48926.1"/>
    </source>
</evidence>
<protein>
    <submittedName>
        <fullName evidence="2">Uncharacterized protein</fullName>
    </submittedName>
</protein>
<reference evidence="2 3" key="1">
    <citation type="journal article" date="2019" name="Emerg. Microbes Infect.">
        <title>Comprehensive subspecies identification of 175 nontuberculous mycobacteria species based on 7547 genomic profiles.</title>
        <authorList>
            <person name="Matsumoto Y."/>
            <person name="Kinjo T."/>
            <person name="Motooka D."/>
            <person name="Nabeya D."/>
            <person name="Jung N."/>
            <person name="Uechi K."/>
            <person name="Horii T."/>
            <person name="Iida T."/>
            <person name="Fujita J."/>
            <person name="Nakamura S."/>
        </authorList>
    </citation>
    <scope>NUCLEOTIDE SEQUENCE [LARGE SCALE GENOMIC DNA]</scope>
    <source>
        <strain evidence="2 3">JCM 12404</strain>
    </source>
</reference>
<feature type="region of interest" description="Disordered" evidence="1">
    <location>
        <begin position="105"/>
        <end position="157"/>
    </location>
</feature>
<accession>A0A7I7L4R0</accession>
<proteinExistence type="predicted"/>
<dbReference type="EMBL" id="AP022569">
    <property type="protein sequence ID" value="BBX48926.1"/>
    <property type="molecule type" value="Genomic_DNA"/>
</dbReference>
<name>A0A7I7L4R0_9MYCO</name>
<organism evidence="2 3">
    <name type="scientific">Mycobacterium cookii</name>
    <dbReference type="NCBI Taxonomy" id="1775"/>
    <lineage>
        <taxon>Bacteria</taxon>
        <taxon>Bacillati</taxon>
        <taxon>Actinomycetota</taxon>
        <taxon>Actinomycetes</taxon>
        <taxon>Mycobacteriales</taxon>
        <taxon>Mycobacteriaceae</taxon>
        <taxon>Mycobacterium</taxon>
    </lineage>
</organism>
<feature type="compositionally biased region" description="Low complexity" evidence="1">
    <location>
        <begin position="138"/>
        <end position="153"/>
    </location>
</feature>
<keyword evidence="3" id="KW-1185">Reference proteome</keyword>
<dbReference type="AlphaFoldDB" id="A0A7I7L4R0"/>
<sequence>MATALSTAAAAHSTAGKIIPQVADRAWSAMIGIANAPNAIPSGWAVWRTPMASPRCSGGNHPETSLPPAELQLAAAMPPRTSHAAKATTECTAVAPNAATAVSAEPIVSTTRSPTRSSSQPHRISVATMPKLGIDDNSPASASGVPRSSSSAGIRKATPLMNTKALAVTSKEMMTIDQRRPVLSPTVPVGWV</sequence>
<dbReference type="KEGG" id="mcoo:MCOO_49410"/>
<feature type="compositionally biased region" description="Low complexity" evidence="1">
    <location>
        <begin position="105"/>
        <end position="119"/>
    </location>
</feature>
<gene>
    <name evidence="2" type="ORF">MCOO_49410</name>
</gene>
<evidence type="ECO:0000313" key="3">
    <source>
        <dbReference type="Proteomes" id="UP000465866"/>
    </source>
</evidence>
<dbReference type="Proteomes" id="UP000465866">
    <property type="component" value="Chromosome"/>
</dbReference>
<evidence type="ECO:0000256" key="1">
    <source>
        <dbReference type="SAM" id="MobiDB-lite"/>
    </source>
</evidence>